<evidence type="ECO:0000256" key="1">
    <source>
        <dbReference type="ARBA" id="ARBA00004141"/>
    </source>
</evidence>
<dbReference type="PANTHER" id="PTHR23320:SF125">
    <property type="entry name" value="TRANSMEMBRANE PROTEIN 176L.1-RELATED"/>
    <property type="match status" value="1"/>
</dbReference>
<dbReference type="PANTHER" id="PTHR23320">
    <property type="entry name" value="MEMBRANE-SPANNING 4-DOMAINS SUBFAMILY A MS4A -RELATED"/>
    <property type="match status" value="1"/>
</dbReference>
<comment type="subcellular location">
    <subcellularLocation>
        <location evidence="1">Membrane</location>
        <topology evidence="1">Multi-pass membrane protein</topology>
    </subcellularLocation>
</comment>
<comment type="caution">
    <text evidence="7">The sequence shown here is derived from an EMBL/GenBank/DDBJ whole genome shotgun (WGS) entry which is preliminary data.</text>
</comment>
<dbReference type="Proteomes" id="UP001046870">
    <property type="component" value="Chromosome 21"/>
</dbReference>
<evidence type="ECO:0000256" key="6">
    <source>
        <dbReference type="SAM" id="Phobius"/>
    </source>
</evidence>
<organism evidence="7 8">
    <name type="scientific">Megalops atlanticus</name>
    <name type="common">Tarpon</name>
    <name type="synonym">Clupea gigantea</name>
    <dbReference type="NCBI Taxonomy" id="7932"/>
    <lineage>
        <taxon>Eukaryota</taxon>
        <taxon>Metazoa</taxon>
        <taxon>Chordata</taxon>
        <taxon>Craniata</taxon>
        <taxon>Vertebrata</taxon>
        <taxon>Euteleostomi</taxon>
        <taxon>Actinopterygii</taxon>
        <taxon>Neopterygii</taxon>
        <taxon>Teleostei</taxon>
        <taxon>Elopiformes</taxon>
        <taxon>Megalopidae</taxon>
        <taxon>Megalops</taxon>
    </lineage>
</organism>
<evidence type="ECO:0000256" key="5">
    <source>
        <dbReference type="ARBA" id="ARBA00023136"/>
    </source>
</evidence>
<evidence type="ECO:0000313" key="7">
    <source>
        <dbReference type="EMBL" id="KAG7457917.1"/>
    </source>
</evidence>
<dbReference type="Pfam" id="PF04103">
    <property type="entry name" value="CD20"/>
    <property type="match status" value="1"/>
</dbReference>
<protein>
    <submittedName>
        <fullName evidence="7">Uncharacterized protein</fullName>
    </submittedName>
</protein>
<comment type="similarity">
    <text evidence="2">Belongs to the MS4A family.</text>
</comment>
<accession>A0A9D3PGG0</accession>
<proteinExistence type="inferred from homology"/>
<dbReference type="OrthoDB" id="8951938at2759"/>
<evidence type="ECO:0000313" key="8">
    <source>
        <dbReference type="Proteomes" id="UP001046870"/>
    </source>
</evidence>
<feature type="transmembrane region" description="Helical" evidence="6">
    <location>
        <begin position="173"/>
        <end position="197"/>
    </location>
</feature>
<dbReference type="AlphaFoldDB" id="A0A9D3PGG0"/>
<gene>
    <name evidence="7" type="ORF">MATL_G00232420</name>
</gene>
<keyword evidence="5 6" id="KW-0472">Membrane</keyword>
<sequence length="291" mass="32041">MTVLFSSFSERPTKSNHIDIIGKHSWIVSTHVCVCEGLHGEQRLITFHFLSSETCAANQDENILTFKSLINPSPDNQSRSCFAWTSQNVIFCDEGPACTVSQRLRKLLGGAQSSLGTIQIMVGLFTIALGAILLQTYSGPYFLWAIGAPYWLGAMFIVSGIFCILAQGFPSPCLVLLTAMMNLVCTILAVAGFVFYLVDEGGREDWRCQKDPTKLDPVNQSNLDICVTYKPLLVTLQIGLRVMLIVFDILQFCVAISAVVLGIKALKKNNMGKDPELQRPILEEETANPTV</sequence>
<feature type="transmembrane region" description="Helical" evidence="6">
    <location>
        <begin position="115"/>
        <end position="135"/>
    </location>
</feature>
<reference evidence="7" key="1">
    <citation type="submission" date="2021-01" db="EMBL/GenBank/DDBJ databases">
        <authorList>
            <person name="Zahm M."/>
            <person name="Roques C."/>
            <person name="Cabau C."/>
            <person name="Klopp C."/>
            <person name="Donnadieu C."/>
            <person name="Jouanno E."/>
            <person name="Lampietro C."/>
            <person name="Louis A."/>
            <person name="Herpin A."/>
            <person name="Echchiki A."/>
            <person name="Berthelot C."/>
            <person name="Parey E."/>
            <person name="Roest-Crollius H."/>
            <person name="Braasch I."/>
            <person name="Postlethwait J."/>
            <person name="Bobe J."/>
            <person name="Montfort J."/>
            <person name="Bouchez O."/>
            <person name="Begum T."/>
            <person name="Mejri S."/>
            <person name="Adams A."/>
            <person name="Chen W.-J."/>
            <person name="Guiguen Y."/>
        </authorList>
    </citation>
    <scope>NUCLEOTIDE SEQUENCE</scope>
    <source>
        <strain evidence="7">YG-15Mar2019-1</strain>
        <tissue evidence="7">Brain</tissue>
    </source>
</reference>
<evidence type="ECO:0000256" key="3">
    <source>
        <dbReference type="ARBA" id="ARBA00022692"/>
    </source>
</evidence>
<dbReference type="GO" id="GO:0016020">
    <property type="term" value="C:membrane"/>
    <property type="evidence" value="ECO:0007669"/>
    <property type="project" value="UniProtKB-SubCell"/>
</dbReference>
<keyword evidence="8" id="KW-1185">Reference proteome</keyword>
<dbReference type="InterPro" id="IPR030417">
    <property type="entry name" value="MS4A"/>
</dbReference>
<name>A0A9D3PGG0_MEGAT</name>
<evidence type="ECO:0000256" key="2">
    <source>
        <dbReference type="ARBA" id="ARBA00009565"/>
    </source>
</evidence>
<feature type="transmembrane region" description="Helical" evidence="6">
    <location>
        <begin position="238"/>
        <end position="263"/>
    </location>
</feature>
<evidence type="ECO:0000256" key="4">
    <source>
        <dbReference type="ARBA" id="ARBA00022989"/>
    </source>
</evidence>
<keyword evidence="3 6" id="KW-0812">Transmembrane</keyword>
<feature type="transmembrane region" description="Helical" evidence="6">
    <location>
        <begin position="141"/>
        <end position="166"/>
    </location>
</feature>
<dbReference type="EMBL" id="JAFDVH010000021">
    <property type="protein sequence ID" value="KAG7457917.1"/>
    <property type="molecule type" value="Genomic_DNA"/>
</dbReference>
<keyword evidence="4 6" id="KW-1133">Transmembrane helix</keyword>
<dbReference type="InterPro" id="IPR007237">
    <property type="entry name" value="CD20-like"/>
</dbReference>